<proteinExistence type="predicted"/>
<evidence type="ECO:0000256" key="1">
    <source>
        <dbReference type="SAM" id="SignalP"/>
    </source>
</evidence>
<dbReference type="RefSeq" id="XP_018018349.1">
    <property type="nucleotide sequence ID" value="XM_018162860.2"/>
</dbReference>
<reference evidence="4" key="1">
    <citation type="submission" date="2025-08" db="UniProtKB">
        <authorList>
            <consortium name="RefSeq"/>
        </authorList>
    </citation>
    <scope>IDENTIFICATION</scope>
    <source>
        <tissue evidence="4">Whole organism</tissue>
    </source>
</reference>
<dbReference type="SUPFAM" id="SSF141255">
    <property type="entry name" value="YccV-like"/>
    <property type="match status" value="1"/>
</dbReference>
<dbReference type="PANTHER" id="PTHR48439">
    <property type="entry name" value="HEMIMETHYLATED DNA-BINDING DOMAIN-CONTAINING PROTEIN"/>
    <property type="match status" value="1"/>
</dbReference>
<evidence type="ECO:0000313" key="4">
    <source>
        <dbReference type="RefSeq" id="XP_018018349.1"/>
    </source>
</evidence>
<feature type="chain" id="PRO_5034117425" evidence="1">
    <location>
        <begin position="27"/>
        <end position="242"/>
    </location>
</feature>
<evidence type="ECO:0000313" key="3">
    <source>
        <dbReference type="Proteomes" id="UP000694843"/>
    </source>
</evidence>
<dbReference type="OMA" id="ISRWCGS"/>
<dbReference type="Gene3D" id="2.30.30.390">
    <property type="entry name" value="Hemimethylated DNA-binding domain"/>
    <property type="match status" value="1"/>
</dbReference>
<dbReference type="Pfam" id="PF08755">
    <property type="entry name" value="YccV-like"/>
    <property type="match status" value="1"/>
</dbReference>
<name>A0A8B7NX23_HYAAZ</name>
<dbReference type="NCBIfam" id="TIGR02097">
    <property type="entry name" value="yccV"/>
    <property type="match status" value="1"/>
</dbReference>
<keyword evidence="1" id="KW-0732">Signal</keyword>
<dbReference type="InterPro" id="IPR036623">
    <property type="entry name" value="Hemimethylated_DNA-bd_sf"/>
</dbReference>
<feature type="signal peptide" evidence="1">
    <location>
        <begin position="1"/>
        <end position="26"/>
    </location>
</feature>
<dbReference type="KEGG" id="hazt:108674875"/>
<accession>A0A8B7NX23</accession>
<feature type="domain" description="Hemimethylated DNA-binding" evidence="2">
    <location>
        <begin position="130"/>
        <end position="232"/>
    </location>
</feature>
<dbReference type="OrthoDB" id="28868at2759"/>
<evidence type="ECO:0000259" key="2">
    <source>
        <dbReference type="SMART" id="SM00992"/>
    </source>
</evidence>
<gene>
    <name evidence="4" type="primary">LOC108674875</name>
</gene>
<organism evidence="3 4">
    <name type="scientific">Hyalella azteca</name>
    <name type="common">Amphipod</name>
    <dbReference type="NCBI Taxonomy" id="294128"/>
    <lineage>
        <taxon>Eukaryota</taxon>
        <taxon>Metazoa</taxon>
        <taxon>Ecdysozoa</taxon>
        <taxon>Arthropoda</taxon>
        <taxon>Crustacea</taxon>
        <taxon>Multicrustacea</taxon>
        <taxon>Malacostraca</taxon>
        <taxon>Eumalacostraca</taxon>
        <taxon>Peracarida</taxon>
        <taxon>Amphipoda</taxon>
        <taxon>Senticaudata</taxon>
        <taxon>Talitrida</taxon>
        <taxon>Talitroidea</taxon>
        <taxon>Hyalellidae</taxon>
        <taxon>Hyalella</taxon>
    </lineage>
</organism>
<dbReference type="PANTHER" id="PTHR48439:SF1">
    <property type="entry name" value="HEMIMETHYLATED DNA-BINDING DOMAIN-CONTAINING PROTEIN"/>
    <property type="match status" value="1"/>
</dbReference>
<dbReference type="InterPro" id="IPR053189">
    <property type="entry name" value="Clp_protease_adapter_ClpF"/>
</dbReference>
<dbReference type="GO" id="GO:0003677">
    <property type="term" value="F:DNA binding"/>
    <property type="evidence" value="ECO:0007669"/>
    <property type="project" value="InterPro"/>
</dbReference>
<dbReference type="Proteomes" id="UP000694843">
    <property type="component" value="Unplaced"/>
</dbReference>
<sequence>MVLISASDALILVLLLACVPIQMWLQHQTSQSSTPDSRDGEVIALVREFCKTVQRYMSPHYWSTLLLYSTTSLYKFKDKDVLEYARLSYEQLSDTPEEEGECPAVEVIRLKHPEGYYGSSVHQRRYRTGHIHFRVGQVVRHTQFGIKAVIIGWDETCQAPREFIEEAYPKELAAEVCQKANYAVLMDLNDFPSTAVQYFAQQHMELVTNEKVVNPHTEKYFSHFDGSRYLPAPWLAAMYPED</sequence>
<dbReference type="SMART" id="SM00992">
    <property type="entry name" value="YccV-like"/>
    <property type="match status" value="1"/>
</dbReference>
<protein>
    <submittedName>
        <fullName evidence="4">Uncharacterized protein LOC108674875</fullName>
    </submittedName>
</protein>
<dbReference type="InterPro" id="IPR011722">
    <property type="entry name" value="Hemimethylated_DNA-bd_dom"/>
</dbReference>
<dbReference type="AlphaFoldDB" id="A0A8B7NX23"/>
<keyword evidence="3" id="KW-1185">Reference proteome</keyword>
<dbReference type="GeneID" id="108674875"/>